<evidence type="ECO:0000313" key="2">
    <source>
        <dbReference type="Proteomes" id="UP000265882"/>
    </source>
</evidence>
<dbReference type="CDD" id="cd09757">
    <property type="entry name" value="Cas8c_I-C"/>
    <property type="match status" value="1"/>
</dbReference>
<dbReference type="Proteomes" id="UP000265882">
    <property type="component" value="Unassembled WGS sequence"/>
</dbReference>
<accession>A0A3A4ND59</accession>
<gene>
    <name evidence="1" type="primary">cas8c</name>
    <name evidence="1" type="ORF">C4520_13500</name>
</gene>
<protein>
    <submittedName>
        <fullName evidence="1">Type I-C CRISPR-associated protein Cas8c/Csd1</fullName>
    </submittedName>
</protein>
<sequence length="596" mass="66266">MILQALVGYYRRISLERSFGVAPRGFEVKEIPFIITISKEGQFLGIDDTRDNAGKKGARKYVVPKSVKKSVNIAANLLWGTPAYVFGMPKPDETKAPEKLTQRAEKQRQSFISKIRETFSEPVTDRGVAAVLHFLEGSERNKVFGHPLWPEIQETGANLSFKVMGENILACQSDAVAMAIDSANQEAIGGRLQPCLVMGELDVPSRLHAPIRGVRGAQSSGANIVSFNLNAFNSYGKEQGYNAPVGAKAEHAYTTALNLLLAKDSRQRIQVGDATTVFWAEQAHKMEEWFADFFGELPADQSEQDNEAVRTLFLAPRMGAPPLEDDYTRFFVLGLAPNASRIAVRFWYEGTVGEVARNIKQHFNDCSIVHGPKERDYLSIFRLLVSTAQLGKAENIQPLLAGEMMKSILNGTPYPATLLSSAIRRIRAEQSKNDANGKPLQNVTYPRACLIKGVLVRNARYYDTGEKEVGMSLDRENANAGYLLGRLFAVLEKAQERANPGINATIRDRYYGAASSTPLTAFPHLLKLKNHHISKLESRGEAVNLEKQIGEIMAGVKDFPALLNLQDQGKFAIGYYHQREEFFKKRDARDGEEDHE</sequence>
<name>A0A3A4ND59_ABYX5</name>
<evidence type="ECO:0000313" key="1">
    <source>
        <dbReference type="EMBL" id="RJP19133.1"/>
    </source>
</evidence>
<comment type="caution">
    <text evidence="1">The sequence shown here is derived from an EMBL/GenBank/DDBJ whole genome shotgun (WGS) entry which is preliminary data.</text>
</comment>
<dbReference type="InterPro" id="IPR010144">
    <property type="entry name" value="CRISPR-assoc_prot_Csd1-typ"/>
</dbReference>
<dbReference type="EMBL" id="QZKU01000093">
    <property type="protein sequence ID" value="RJP19133.1"/>
    <property type="molecule type" value="Genomic_DNA"/>
</dbReference>
<dbReference type="AlphaFoldDB" id="A0A3A4ND59"/>
<proteinExistence type="predicted"/>
<reference evidence="1 2" key="1">
    <citation type="journal article" date="2017" name="ISME J.">
        <title>Energy and carbon metabolisms in a deep terrestrial subsurface fluid microbial community.</title>
        <authorList>
            <person name="Momper L."/>
            <person name="Jungbluth S.P."/>
            <person name="Lee M.D."/>
            <person name="Amend J.P."/>
        </authorList>
    </citation>
    <scope>NUCLEOTIDE SEQUENCE [LARGE SCALE GENOMIC DNA]</scope>
    <source>
        <strain evidence="1">SURF_5</strain>
    </source>
</reference>
<organism evidence="1 2">
    <name type="scientific">Abyssobacteria bacterium (strain SURF_5)</name>
    <dbReference type="NCBI Taxonomy" id="2093360"/>
    <lineage>
        <taxon>Bacteria</taxon>
        <taxon>Pseudomonadati</taxon>
        <taxon>Candidatus Hydrogenedentota</taxon>
        <taxon>Candidatus Abyssobacteria</taxon>
    </lineage>
</organism>
<dbReference type="NCBIfam" id="TIGR01863">
    <property type="entry name" value="cas_Csd1"/>
    <property type="match status" value="1"/>
</dbReference>
<dbReference type="Pfam" id="PF09709">
    <property type="entry name" value="Cas_Csd1"/>
    <property type="match status" value="1"/>
</dbReference>